<feature type="modified residue" description="4-aspartylphosphate" evidence="4">
    <location>
        <position position="56"/>
    </location>
</feature>
<dbReference type="SUPFAM" id="SSF47384">
    <property type="entry name" value="Homodimeric domain of signal transducing histidine kinase"/>
    <property type="match status" value="1"/>
</dbReference>
<feature type="domain" description="Histidine kinase" evidence="5">
    <location>
        <begin position="141"/>
        <end position="354"/>
    </location>
</feature>
<dbReference type="InterPro" id="IPR003594">
    <property type="entry name" value="HATPase_dom"/>
</dbReference>
<dbReference type="Proteomes" id="UP000189670">
    <property type="component" value="Unassembled WGS sequence"/>
</dbReference>
<evidence type="ECO:0000256" key="2">
    <source>
        <dbReference type="ARBA" id="ARBA00012438"/>
    </source>
</evidence>
<dbReference type="SMART" id="SM00387">
    <property type="entry name" value="HATPase_c"/>
    <property type="match status" value="1"/>
</dbReference>
<dbReference type="SMART" id="SM00448">
    <property type="entry name" value="REC"/>
    <property type="match status" value="1"/>
</dbReference>
<dbReference type="GO" id="GO:0000155">
    <property type="term" value="F:phosphorelay sensor kinase activity"/>
    <property type="evidence" value="ECO:0007669"/>
    <property type="project" value="InterPro"/>
</dbReference>
<dbReference type="SUPFAM" id="SSF52172">
    <property type="entry name" value="CheY-like"/>
    <property type="match status" value="1"/>
</dbReference>
<dbReference type="CDD" id="cd00082">
    <property type="entry name" value="HisKA"/>
    <property type="match status" value="1"/>
</dbReference>
<evidence type="ECO:0000259" key="5">
    <source>
        <dbReference type="PROSITE" id="PS50109"/>
    </source>
</evidence>
<protein>
    <recommendedName>
        <fullName evidence="2">histidine kinase</fullName>
        <ecNumber evidence="2">2.7.13.3</ecNumber>
    </recommendedName>
</protein>
<dbReference type="Gene3D" id="1.10.287.130">
    <property type="match status" value="1"/>
</dbReference>
<comment type="caution">
    <text evidence="7">The sequence shown here is derived from an EMBL/GenBank/DDBJ whole genome shotgun (WGS) entry which is preliminary data.</text>
</comment>
<organism evidence="7 8">
    <name type="scientific">Candidatus Magnetoglobus multicellularis str. Araruama</name>
    <dbReference type="NCBI Taxonomy" id="890399"/>
    <lineage>
        <taxon>Bacteria</taxon>
        <taxon>Pseudomonadati</taxon>
        <taxon>Thermodesulfobacteriota</taxon>
        <taxon>Desulfobacteria</taxon>
        <taxon>Desulfobacterales</taxon>
        <taxon>Desulfobacteraceae</taxon>
        <taxon>Candidatus Magnetoglobus</taxon>
    </lineage>
</organism>
<dbReference type="EMBL" id="ATBP01000093">
    <property type="protein sequence ID" value="ETR73036.1"/>
    <property type="molecule type" value="Genomic_DNA"/>
</dbReference>
<dbReference type="InterPro" id="IPR036097">
    <property type="entry name" value="HisK_dim/P_sf"/>
</dbReference>
<dbReference type="AlphaFoldDB" id="A0A1V1PE27"/>
<dbReference type="Gene3D" id="3.40.50.2300">
    <property type="match status" value="1"/>
</dbReference>
<dbReference type="Gene3D" id="3.30.565.10">
    <property type="entry name" value="Histidine kinase-like ATPase, C-terminal domain"/>
    <property type="match status" value="1"/>
</dbReference>
<dbReference type="PRINTS" id="PR00344">
    <property type="entry name" value="BCTRLSENSOR"/>
</dbReference>
<dbReference type="PANTHER" id="PTHR43547">
    <property type="entry name" value="TWO-COMPONENT HISTIDINE KINASE"/>
    <property type="match status" value="1"/>
</dbReference>
<evidence type="ECO:0000256" key="1">
    <source>
        <dbReference type="ARBA" id="ARBA00000085"/>
    </source>
</evidence>
<dbReference type="EC" id="2.7.13.3" evidence="2"/>
<dbReference type="InterPro" id="IPR004358">
    <property type="entry name" value="Sig_transdc_His_kin-like_C"/>
</dbReference>
<evidence type="ECO:0000256" key="3">
    <source>
        <dbReference type="ARBA" id="ARBA00022553"/>
    </source>
</evidence>
<dbReference type="PROSITE" id="PS50109">
    <property type="entry name" value="HIS_KIN"/>
    <property type="match status" value="1"/>
</dbReference>
<name>A0A1V1PE27_9BACT</name>
<accession>A0A1V1PE27</accession>
<dbReference type="Pfam" id="PF00072">
    <property type="entry name" value="Response_reg"/>
    <property type="match status" value="1"/>
</dbReference>
<dbReference type="InterPro" id="IPR005467">
    <property type="entry name" value="His_kinase_dom"/>
</dbReference>
<evidence type="ECO:0000313" key="7">
    <source>
        <dbReference type="EMBL" id="ETR73036.1"/>
    </source>
</evidence>
<dbReference type="InterPro" id="IPR036890">
    <property type="entry name" value="HATPase_C_sf"/>
</dbReference>
<sequence>MPQTHKRKVLIVDDVSTNVLLIKRILEADYTIKTAQSGEEALDILPGYRPDIILLDIMMPGLDGYEVCRQIRNERRYAFIKIILVSAKTLIDDRLKGYEVGADDYVTKPFVKRELLAKTNVFARLKHEEEVNQLKNDLLTLFSHETRTPLSAIIGLSDILMRNDSIGDDIKTRIEMISIKAHELLEFAEKTALLCSLKDERRLHYSSSVLDDVFQEIIANLRTPLKEKNISIDLEQLEPIECQADWSLMRKAFAFVLDNAIKYSENNGRIELHASIVNNQCRISFIDYGCGIKPEWLESIFDEFAIRDIMHHKKGQGLSLAITRHILELHGGAIRVNPDRRQGAHFIMRLPISQEDI</sequence>
<feature type="domain" description="Response regulatory" evidence="6">
    <location>
        <begin position="8"/>
        <end position="123"/>
    </location>
</feature>
<keyword evidence="3 4" id="KW-0597">Phosphoprotein</keyword>
<gene>
    <name evidence="7" type="ORF">OMM_01255</name>
</gene>
<proteinExistence type="predicted"/>
<comment type="catalytic activity">
    <reaction evidence="1">
        <text>ATP + protein L-histidine = ADP + protein N-phospho-L-histidine.</text>
        <dbReference type="EC" id="2.7.13.3"/>
    </reaction>
</comment>
<dbReference type="InterPro" id="IPR003661">
    <property type="entry name" value="HisK_dim/P_dom"/>
</dbReference>
<dbReference type="SUPFAM" id="SSF55874">
    <property type="entry name" value="ATPase domain of HSP90 chaperone/DNA topoisomerase II/histidine kinase"/>
    <property type="match status" value="1"/>
</dbReference>
<dbReference type="InterPro" id="IPR011006">
    <property type="entry name" value="CheY-like_superfamily"/>
</dbReference>
<reference evidence="8" key="1">
    <citation type="submission" date="2012-11" db="EMBL/GenBank/DDBJ databases">
        <authorList>
            <person name="Lucero-Rivera Y.E."/>
            <person name="Tovar-Ramirez D."/>
        </authorList>
    </citation>
    <scope>NUCLEOTIDE SEQUENCE [LARGE SCALE GENOMIC DNA]</scope>
    <source>
        <strain evidence="8">Araruama</strain>
    </source>
</reference>
<dbReference type="InterPro" id="IPR001789">
    <property type="entry name" value="Sig_transdc_resp-reg_receiver"/>
</dbReference>
<evidence type="ECO:0000256" key="4">
    <source>
        <dbReference type="PROSITE-ProRule" id="PRU00169"/>
    </source>
</evidence>
<dbReference type="Pfam" id="PF02518">
    <property type="entry name" value="HATPase_c"/>
    <property type="match status" value="1"/>
</dbReference>
<dbReference type="PROSITE" id="PS50110">
    <property type="entry name" value="RESPONSE_REGULATORY"/>
    <property type="match status" value="1"/>
</dbReference>
<evidence type="ECO:0000313" key="8">
    <source>
        <dbReference type="Proteomes" id="UP000189670"/>
    </source>
</evidence>
<evidence type="ECO:0000259" key="6">
    <source>
        <dbReference type="PROSITE" id="PS50110"/>
    </source>
</evidence>
<dbReference type="PANTHER" id="PTHR43547:SF2">
    <property type="entry name" value="HYBRID SIGNAL TRANSDUCTION HISTIDINE KINASE C"/>
    <property type="match status" value="1"/>
</dbReference>